<evidence type="ECO:0000313" key="14">
    <source>
        <dbReference type="EMBL" id="RLK48746.1"/>
    </source>
</evidence>
<dbReference type="InterPro" id="IPR004105">
    <property type="entry name" value="CheA-like_dim"/>
</dbReference>
<dbReference type="CDD" id="cd00731">
    <property type="entry name" value="CheA_reg"/>
    <property type="match status" value="1"/>
</dbReference>
<feature type="region of interest" description="Disordered" evidence="10">
    <location>
        <begin position="218"/>
        <end position="354"/>
    </location>
</feature>
<dbReference type="PANTHER" id="PTHR43395:SF1">
    <property type="entry name" value="CHEMOTAXIS PROTEIN CHEA"/>
    <property type="match status" value="1"/>
</dbReference>
<evidence type="ECO:0000256" key="5">
    <source>
        <dbReference type="ARBA" id="ARBA00022679"/>
    </source>
</evidence>
<dbReference type="PANTHER" id="PTHR43395">
    <property type="entry name" value="SENSOR HISTIDINE KINASE CHEA"/>
    <property type="match status" value="1"/>
</dbReference>
<evidence type="ECO:0000256" key="1">
    <source>
        <dbReference type="ARBA" id="ARBA00000085"/>
    </source>
</evidence>
<dbReference type="InterPro" id="IPR002545">
    <property type="entry name" value="CheW-lke_dom"/>
</dbReference>
<feature type="region of interest" description="Disordered" evidence="10">
    <location>
        <begin position="134"/>
        <end position="168"/>
    </location>
</feature>
<evidence type="ECO:0000256" key="2">
    <source>
        <dbReference type="ARBA" id="ARBA00012438"/>
    </source>
</evidence>
<dbReference type="FunFam" id="1.20.120.160:FF:000008">
    <property type="entry name" value="Chemotaxis sensor histidine kinase CheA"/>
    <property type="match status" value="1"/>
</dbReference>
<dbReference type="SMART" id="SM00073">
    <property type="entry name" value="HPT"/>
    <property type="match status" value="1"/>
</dbReference>
<dbReference type="Gene3D" id="2.30.30.40">
    <property type="entry name" value="SH3 Domains"/>
    <property type="match status" value="1"/>
</dbReference>
<comment type="caution">
    <text evidence="14">The sequence shown here is derived from an EMBL/GenBank/DDBJ whole genome shotgun (WGS) entry which is preliminary data.</text>
</comment>
<organism evidence="14 15">
    <name type="scientific">Alkalispirillum mobile</name>
    <dbReference type="NCBI Taxonomy" id="85925"/>
    <lineage>
        <taxon>Bacteria</taxon>
        <taxon>Pseudomonadati</taxon>
        <taxon>Pseudomonadota</taxon>
        <taxon>Gammaproteobacteria</taxon>
        <taxon>Chromatiales</taxon>
        <taxon>Ectothiorhodospiraceae</taxon>
        <taxon>Alkalispirillum</taxon>
    </lineage>
</organism>
<sequence length="746" mass="79237">MGIDIEDDIVQDFLVESREILENLGEQLVDLEQSPDDRDLLNAVFRGFHTIKGGAGFLSLDPLVEVCHRTEDVFNLLRNGDRTVTPELMDTVLQALDVVVNQFNSIENGEDPEPADPALLRDLEALNITDEQRLAGEGAPQGDTAAADPPVQGKRQAEGAPGQGEEGDISDQEFEQLLDALEDEQSAPAADPAGTDQGASSSDEITDDEFEALLDELHGKGKHAGVPEKEPASASTGDQGGTQAAPDQPQGNGDEEISEDEFEALLDDLHGKGGAPGKGAADDKADRGSASASEAPPAAPREPTPKARAEQPAQPAKPAAGGGSGGQKGGGGTGGQSSGGGGAGKAPAPKPEATVRVDTAKLDDIMNLVGELVLVRNRLATLRGVLGDERMGQAVSDLELVTSDLQTAVMKTRMQPIKKVFGRFPRLIRDLARNMDKDIKLETRGEDTDLDKNMVEALADPMVHLVRNAVDHGIEPPDEREAAGKPRAGTVLLAAEQEGDHILLTIADDGRGMDAEKLRNIAVEKGVMDRESANRLDEKECYNLIFAAGFSTKEEISDVSGRGVGMDVVKNSISRLNGTVDIDSEMGVGTTMKVQLPLTLAILPTLMVKVGGRKFALPMSVVREIFELNHKRTNVVNGRLVVMVRNKAMPLFFLERWLQQMGEGTVRSMHEAGSDDERQVVTVILGNQAVGFVVDEVIGLEEVVIKPLGAMLQGLPGLAGSTITGDGKIALIVDIPSLVKAYGTRL</sequence>
<dbReference type="GO" id="GO:0006935">
    <property type="term" value="P:chemotaxis"/>
    <property type="evidence" value="ECO:0007669"/>
    <property type="project" value="InterPro"/>
</dbReference>
<dbReference type="InterPro" id="IPR051315">
    <property type="entry name" value="Bact_Chemotaxis_CheA"/>
</dbReference>
<keyword evidence="4 9" id="KW-0597">Phosphoprotein</keyword>
<evidence type="ECO:0000259" key="12">
    <source>
        <dbReference type="PROSITE" id="PS50851"/>
    </source>
</evidence>
<feature type="domain" description="HPt" evidence="13">
    <location>
        <begin position="2"/>
        <end position="106"/>
    </location>
</feature>
<proteinExistence type="predicted"/>
<dbReference type="InterPro" id="IPR005467">
    <property type="entry name" value="His_kinase_dom"/>
</dbReference>
<evidence type="ECO:0000259" key="11">
    <source>
        <dbReference type="PROSITE" id="PS50109"/>
    </source>
</evidence>
<name>A0A498C2A6_9GAMM</name>
<evidence type="ECO:0000313" key="15">
    <source>
        <dbReference type="Proteomes" id="UP000275461"/>
    </source>
</evidence>
<dbReference type="InterPro" id="IPR036061">
    <property type="entry name" value="CheW-like_dom_sf"/>
</dbReference>
<dbReference type="SMART" id="SM00387">
    <property type="entry name" value="HATPase_c"/>
    <property type="match status" value="1"/>
</dbReference>
<keyword evidence="15" id="KW-1185">Reference proteome</keyword>
<feature type="compositionally biased region" description="Basic and acidic residues" evidence="10">
    <location>
        <begin position="218"/>
        <end position="231"/>
    </location>
</feature>
<dbReference type="Pfam" id="PF02518">
    <property type="entry name" value="HATPase_c"/>
    <property type="match status" value="1"/>
</dbReference>
<dbReference type="SUPFAM" id="SSF55874">
    <property type="entry name" value="ATPase domain of HSP90 chaperone/DNA topoisomerase II/histidine kinase"/>
    <property type="match status" value="1"/>
</dbReference>
<dbReference type="InterPro" id="IPR037006">
    <property type="entry name" value="CheA-like_homodim_sf"/>
</dbReference>
<feature type="compositionally biased region" description="Acidic residues" evidence="10">
    <location>
        <begin position="253"/>
        <end position="266"/>
    </location>
</feature>
<dbReference type="Pfam" id="PF01584">
    <property type="entry name" value="CheW"/>
    <property type="match status" value="1"/>
</dbReference>
<dbReference type="EC" id="2.7.13.3" evidence="2"/>
<dbReference type="OrthoDB" id="9803176at2"/>
<feature type="compositionally biased region" description="Low complexity" evidence="10">
    <location>
        <begin position="310"/>
        <end position="319"/>
    </location>
</feature>
<dbReference type="SMART" id="SM01231">
    <property type="entry name" value="H-kinase_dim"/>
    <property type="match status" value="1"/>
</dbReference>
<evidence type="ECO:0000256" key="4">
    <source>
        <dbReference type="ARBA" id="ARBA00022553"/>
    </source>
</evidence>
<dbReference type="Pfam" id="PF01627">
    <property type="entry name" value="Hpt"/>
    <property type="match status" value="1"/>
</dbReference>
<evidence type="ECO:0000256" key="6">
    <source>
        <dbReference type="ARBA" id="ARBA00022777"/>
    </source>
</evidence>
<dbReference type="Gene3D" id="3.30.565.10">
    <property type="entry name" value="Histidine kinase-like ATPase, C-terminal domain"/>
    <property type="match status" value="1"/>
</dbReference>
<dbReference type="SUPFAM" id="SSF47226">
    <property type="entry name" value="Histidine-containing phosphotransfer domain, HPT domain"/>
    <property type="match status" value="1"/>
</dbReference>
<feature type="domain" description="Histidine kinase" evidence="11">
    <location>
        <begin position="389"/>
        <end position="600"/>
    </location>
</feature>
<dbReference type="AlphaFoldDB" id="A0A498C2A6"/>
<dbReference type="PROSITE" id="PS50894">
    <property type="entry name" value="HPT"/>
    <property type="match status" value="1"/>
</dbReference>
<dbReference type="RefSeq" id="WP_121442385.1">
    <property type="nucleotide sequence ID" value="NZ_RCDA01000002.1"/>
</dbReference>
<evidence type="ECO:0000259" key="13">
    <source>
        <dbReference type="PROSITE" id="PS50894"/>
    </source>
</evidence>
<dbReference type="CDD" id="cd16916">
    <property type="entry name" value="HATPase_CheA-like"/>
    <property type="match status" value="1"/>
</dbReference>
<evidence type="ECO:0000256" key="8">
    <source>
        <dbReference type="ARBA" id="ARBA00035100"/>
    </source>
</evidence>
<feature type="region of interest" description="Disordered" evidence="10">
    <location>
        <begin position="185"/>
        <end position="204"/>
    </location>
</feature>
<feature type="modified residue" description="Phosphohistidine" evidence="9">
    <location>
        <position position="49"/>
    </location>
</feature>
<dbReference type="InterPro" id="IPR004358">
    <property type="entry name" value="Sig_transdc_His_kin-like_C"/>
</dbReference>
<evidence type="ECO:0000256" key="7">
    <source>
        <dbReference type="ARBA" id="ARBA00023012"/>
    </source>
</evidence>
<gene>
    <name evidence="14" type="ORF">DFR31_1857</name>
</gene>
<dbReference type="SUPFAM" id="SSF50341">
    <property type="entry name" value="CheW-like"/>
    <property type="match status" value="1"/>
</dbReference>
<dbReference type="SUPFAM" id="SSF47384">
    <property type="entry name" value="Homodimeric domain of signal transducing histidine kinase"/>
    <property type="match status" value="1"/>
</dbReference>
<keyword evidence="5" id="KW-0808">Transferase</keyword>
<accession>A0A498C2A6</accession>
<protein>
    <recommendedName>
        <fullName evidence="3">Chemotaxis protein CheA</fullName>
        <ecNumber evidence="2">2.7.13.3</ecNumber>
    </recommendedName>
</protein>
<dbReference type="CDD" id="cd00088">
    <property type="entry name" value="HPT"/>
    <property type="match status" value="1"/>
</dbReference>
<dbReference type="InterPro" id="IPR003594">
    <property type="entry name" value="HATPase_dom"/>
</dbReference>
<dbReference type="InterPro" id="IPR036641">
    <property type="entry name" value="HPT_dom_sf"/>
</dbReference>
<keyword evidence="7" id="KW-0902">Two-component regulatory system</keyword>
<dbReference type="Proteomes" id="UP000275461">
    <property type="component" value="Unassembled WGS sequence"/>
</dbReference>
<dbReference type="Gene3D" id="1.20.120.160">
    <property type="entry name" value="HPT domain"/>
    <property type="match status" value="1"/>
</dbReference>
<dbReference type="Gene3D" id="1.10.287.560">
    <property type="entry name" value="Histidine kinase CheA-like, homodimeric domain"/>
    <property type="match status" value="1"/>
</dbReference>
<dbReference type="GO" id="GO:0000155">
    <property type="term" value="F:phosphorelay sensor kinase activity"/>
    <property type="evidence" value="ECO:0007669"/>
    <property type="project" value="InterPro"/>
</dbReference>
<evidence type="ECO:0000256" key="3">
    <source>
        <dbReference type="ARBA" id="ARBA00021495"/>
    </source>
</evidence>
<dbReference type="InterPro" id="IPR008207">
    <property type="entry name" value="Sig_transdc_His_kin_Hpt_dom"/>
</dbReference>
<reference evidence="14 15" key="1">
    <citation type="submission" date="2018-10" db="EMBL/GenBank/DDBJ databases">
        <title>Genomic Encyclopedia of Type Strains, Phase IV (KMG-IV): sequencing the most valuable type-strain genomes for metagenomic binning, comparative biology and taxonomic classification.</title>
        <authorList>
            <person name="Goeker M."/>
        </authorList>
    </citation>
    <scope>NUCLEOTIDE SEQUENCE [LARGE SCALE GENOMIC DNA]</scope>
    <source>
        <strain evidence="14 15">DSM 12769</strain>
    </source>
</reference>
<comment type="catalytic activity">
    <reaction evidence="1">
        <text>ATP + protein L-histidine = ADP + protein N-phospho-L-histidine.</text>
        <dbReference type="EC" id="2.7.13.3"/>
    </reaction>
</comment>
<dbReference type="FunFam" id="3.30.565.10:FF:000016">
    <property type="entry name" value="Chemotaxis protein CheA, putative"/>
    <property type="match status" value="1"/>
</dbReference>
<dbReference type="InterPro" id="IPR036097">
    <property type="entry name" value="HisK_dim/P_sf"/>
</dbReference>
<feature type="domain" description="CheW-like" evidence="12">
    <location>
        <begin position="602"/>
        <end position="744"/>
    </location>
</feature>
<comment type="function">
    <text evidence="8">Involved in the transmission of sensory signals from the chemoreceptors to the flagellar motors. CheA is autophosphorylated; it can transfer its phosphate group to either CheB or CheY.</text>
</comment>
<dbReference type="Pfam" id="PF02895">
    <property type="entry name" value="H-kinase_dim"/>
    <property type="match status" value="1"/>
</dbReference>
<keyword evidence="6 14" id="KW-0418">Kinase</keyword>
<dbReference type="PROSITE" id="PS50851">
    <property type="entry name" value="CHEW"/>
    <property type="match status" value="1"/>
</dbReference>
<dbReference type="PRINTS" id="PR00344">
    <property type="entry name" value="BCTRLSENSOR"/>
</dbReference>
<evidence type="ECO:0000256" key="10">
    <source>
        <dbReference type="SAM" id="MobiDB-lite"/>
    </source>
</evidence>
<dbReference type="PROSITE" id="PS50109">
    <property type="entry name" value="HIS_KIN"/>
    <property type="match status" value="1"/>
</dbReference>
<dbReference type="InterPro" id="IPR036890">
    <property type="entry name" value="HATPase_C_sf"/>
</dbReference>
<dbReference type="GO" id="GO:0005737">
    <property type="term" value="C:cytoplasm"/>
    <property type="evidence" value="ECO:0007669"/>
    <property type="project" value="InterPro"/>
</dbReference>
<evidence type="ECO:0000256" key="9">
    <source>
        <dbReference type="PROSITE-ProRule" id="PRU00110"/>
    </source>
</evidence>
<feature type="compositionally biased region" description="Gly residues" evidence="10">
    <location>
        <begin position="320"/>
        <end position="344"/>
    </location>
</feature>
<dbReference type="EMBL" id="RCDA01000002">
    <property type="protein sequence ID" value="RLK48746.1"/>
    <property type="molecule type" value="Genomic_DNA"/>
</dbReference>
<dbReference type="SMART" id="SM00260">
    <property type="entry name" value="CheW"/>
    <property type="match status" value="1"/>
</dbReference>